<sequence length="303" mass="33728">MDNFLQQELIDLIDQNSSADGVNPTPVPGVSCFRASSTDTPIPSVQVYEPSLCVIVQGRKQLILEEEVYRYGAADYLVTTVDLPVIGKVVEASPDKPYLCLKIDIDQQQLSELLIHTGQVATPSNSSKRGVFVGKTDACMGESVLRLARLLETPEDIPVLANQMLREVYYRLLRGEYGDTVAQISQHGSHMQRIAAAVQKLKDDFRQQISVETLAELAGMSLSSFHLHFKSVTAMSPLQFQKRLRLMEARRIMLGDAADASSAAYHVGYESPSQFSREYARMFGNPPRRDISLLREQGYTLEA</sequence>
<keyword evidence="2" id="KW-0804">Transcription</keyword>
<dbReference type="InterPro" id="IPR009057">
    <property type="entry name" value="Homeodomain-like_sf"/>
</dbReference>
<dbReference type="Proteomes" id="UP001308005">
    <property type="component" value="Unassembled WGS sequence"/>
</dbReference>
<evidence type="ECO:0000256" key="2">
    <source>
        <dbReference type="ARBA" id="ARBA00023163"/>
    </source>
</evidence>
<feature type="domain" description="HTH araC/xylS-type" evidence="3">
    <location>
        <begin position="195"/>
        <end position="293"/>
    </location>
</feature>
<dbReference type="InterPro" id="IPR018060">
    <property type="entry name" value="HTH_AraC"/>
</dbReference>
<keyword evidence="1" id="KW-0805">Transcription regulation</keyword>
<dbReference type="RefSeq" id="WP_324694163.1">
    <property type="nucleotide sequence ID" value="NZ_JAYMYJ010000063.1"/>
</dbReference>
<dbReference type="SMART" id="SM00342">
    <property type="entry name" value="HTH_ARAC"/>
    <property type="match status" value="1"/>
</dbReference>
<dbReference type="PANTHER" id="PTHR43436">
    <property type="entry name" value="ARAC-FAMILY TRANSCRIPTIONAL REGULATOR"/>
    <property type="match status" value="1"/>
</dbReference>
<evidence type="ECO:0000256" key="1">
    <source>
        <dbReference type="ARBA" id="ARBA00023015"/>
    </source>
</evidence>
<evidence type="ECO:0000313" key="5">
    <source>
        <dbReference type="Proteomes" id="UP001308005"/>
    </source>
</evidence>
<dbReference type="SUPFAM" id="SSF46689">
    <property type="entry name" value="Homeodomain-like"/>
    <property type="match status" value="2"/>
</dbReference>
<dbReference type="PANTHER" id="PTHR43436:SF1">
    <property type="entry name" value="TRANSCRIPTIONAL REGULATORY PROTEIN"/>
    <property type="match status" value="1"/>
</dbReference>
<gene>
    <name evidence="4" type="ORF">VSS37_07400</name>
</gene>
<protein>
    <submittedName>
        <fullName evidence="4">AraC family transcriptional regulator</fullName>
    </submittedName>
</protein>
<dbReference type="InterPro" id="IPR009594">
    <property type="entry name" value="Tscrpt_reg_HTH_AraC_N"/>
</dbReference>
<dbReference type="Pfam" id="PF06719">
    <property type="entry name" value="AraC_N"/>
    <property type="match status" value="1"/>
</dbReference>
<keyword evidence="5" id="KW-1185">Reference proteome</keyword>
<dbReference type="PROSITE" id="PS01124">
    <property type="entry name" value="HTH_ARAC_FAMILY_2"/>
    <property type="match status" value="1"/>
</dbReference>
<reference evidence="5" key="1">
    <citation type="submission" date="2023-07" db="EMBL/GenBank/DDBJ databases">
        <title>The carbon used by Thiothrix.</title>
        <authorList>
            <person name="Chen L."/>
        </authorList>
    </citation>
    <scope>NUCLEOTIDE SEQUENCE [LARGE SCALE GENOMIC DNA]</scope>
</reference>
<dbReference type="EMBL" id="JAYMYJ010000063">
    <property type="protein sequence ID" value="MEB4590799.1"/>
    <property type="molecule type" value="Genomic_DNA"/>
</dbReference>
<dbReference type="Pfam" id="PF12833">
    <property type="entry name" value="HTH_18"/>
    <property type="match status" value="1"/>
</dbReference>
<dbReference type="Gene3D" id="1.10.10.60">
    <property type="entry name" value="Homeodomain-like"/>
    <property type="match status" value="2"/>
</dbReference>
<evidence type="ECO:0000313" key="4">
    <source>
        <dbReference type="EMBL" id="MEB4590799.1"/>
    </source>
</evidence>
<accession>A0ABU6CVE0</accession>
<proteinExistence type="predicted"/>
<evidence type="ECO:0000259" key="3">
    <source>
        <dbReference type="PROSITE" id="PS01124"/>
    </source>
</evidence>
<name>A0ABU6CVE0_9GAMM</name>
<comment type="caution">
    <text evidence="4">The sequence shown here is derived from an EMBL/GenBank/DDBJ whole genome shotgun (WGS) entry which is preliminary data.</text>
</comment>
<organism evidence="4 5">
    <name type="scientific">Candidatus Thiothrix phosphatis</name>
    <dbReference type="NCBI Taxonomy" id="3112415"/>
    <lineage>
        <taxon>Bacteria</taxon>
        <taxon>Pseudomonadati</taxon>
        <taxon>Pseudomonadota</taxon>
        <taxon>Gammaproteobacteria</taxon>
        <taxon>Thiotrichales</taxon>
        <taxon>Thiotrichaceae</taxon>
        <taxon>Thiothrix</taxon>
    </lineage>
</organism>